<proteinExistence type="predicted"/>
<accession>A0A8X6PLF3</accession>
<reference evidence="1" key="1">
    <citation type="submission" date="2020-08" db="EMBL/GenBank/DDBJ databases">
        <title>Multicomponent nature underlies the extraordinary mechanical properties of spider dragline silk.</title>
        <authorList>
            <person name="Kono N."/>
            <person name="Nakamura H."/>
            <person name="Mori M."/>
            <person name="Yoshida Y."/>
            <person name="Ohtoshi R."/>
            <person name="Malay A.D."/>
            <person name="Moran D.A.P."/>
            <person name="Tomita M."/>
            <person name="Numata K."/>
            <person name="Arakawa K."/>
        </authorList>
    </citation>
    <scope>NUCLEOTIDE SEQUENCE</scope>
</reference>
<dbReference type="Proteomes" id="UP000887013">
    <property type="component" value="Unassembled WGS sequence"/>
</dbReference>
<evidence type="ECO:0000313" key="2">
    <source>
        <dbReference type="Proteomes" id="UP000887013"/>
    </source>
</evidence>
<organism evidence="1 2">
    <name type="scientific">Nephila pilipes</name>
    <name type="common">Giant wood spider</name>
    <name type="synonym">Nephila maculata</name>
    <dbReference type="NCBI Taxonomy" id="299642"/>
    <lineage>
        <taxon>Eukaryota</taxon>
        <taxon>Metazoa</taxon>
        <taxon>Ecdysozoa</taxon>
        <taxon>Arthropoda</taxon>
        <taxon>Chelicerata</taxon>
        <taxon>Arachnida</taxon>
        <taxon>Araneae</taxon>
        <taxon>Araneomorphae</taxon>
        <taxon>Entelegynae</taxon>
        <taxon>Araneoidea</taxon>
        <taxon>Nephilidae</taxon>
        <taxon>Nephila</taxon>
    </lineage>
</organism>
<sequence length="96" mass="11398">MQIYFQDIDILVYECWVVVPSIITIFPIPEVLIRAMPAWKKPYIFRKTRLARLEFAKSHVNKDIEFCMYAICDDDKKFNNFGCNCKGFGNRKLRLV</sequence>
<keyword evidence="2" id="KW-1185">Reference proteome</keyword>
<name>A0A8X6PLF3_NEPPI</name>
<dbReference type="AlphaFoldDB" id="A0A8X6PLF3"/>
<comment type="caution">
    <text evidence="1">The sequence shown here is derived from an EMBL/GenBank/DDBJ whole genome shotgun (WGS) entry which is preliminary data.</text>
</comment>
<dbReference type="EMBL" id="BMAW01117284">
    <property type="protein sequence ID" value="GFT74361.1"/>
    <property type="molecule type" value="Genomic_DNA"/>
</dbReference>
<gene>
    <name evidence="1" type="ORF">NPIL_544171</name>
</gene>
<protein>
    <submittedName>
        <fullName evidence="1">Uncharacterized protein</fullName>
    </submittedName>
</protein>
<evidence type="ECO:0000313" key="1">
    <source>
        <dbReference type="EMBL" id="GFT74361.1"/>
    </source>
</evidence>